<feature type="domain" description="Rhodopsin" evidence="7">
    <location>
        <begin position="42"/>
        <end position="184"/>
    </location>
</feature>
<dbReference type="Pfam" id="PF20684">
    <property type="entry name" value="Fung_rhodopsin"/>
    <property type="match status" value="1"/>
</dbReference>
<proteinExistence type="inferred from homology"/>
<keyword evidence="2 6" id="KW-0812">Transmembrane</keyword>
<name>A0A367LS54_9HYPO</name>
<sequence>MAGAQPKQINFDPNLPDENRGQGILVLCTVFSVLIVLSTTSRVVIRFTSHGLGATDYFNVITLAFNLATNILDVQSVHEGLGRHLQYLTREQGLHLKKMNQITMLLANIALWAVKMSVCFFLLALTNKAHRRVRCIVLGLMVLTTSGSLSYCIVWGIQARPLERLWTPDMSGEVMDPHILTIAVVVITDGPEGKLTVMALTGSGLLVFAFSIARIGFYRDFLAPDYSWAVYWIWMCTITERNLAEIVADLPASYTFFRDLGRKAHNMKGPSHADRMTATSALHQPTCSNAYSTYPEDVIPLKSPSGKGGAIHLRTSIDIEARSVDAKEEEHPGRMQTSLG</sequence>
<accession>A0A367LS54</accession>
<evidence type="ECO:0000256" key="2">
    <source>
        <dbReference type="ARBA" id="ARBA00022692"/>
    </source>
</evidence>
<feature type="transmembrane region" description="Helical" evidence="6">
    <location>
        <begin position="24"/>
        <end position="45"/>
    </location>
</feature>
<evidence type="ECO:0000256" key="5">
    <source>
        <dbReference type="ARBA" id="ARBA00038359"/>
    </source>
</evidence>
<evidence type="ECO:0000256" key="6">
    <source>
        <dbReference type="SAM" id="Phobius"/>
    </source>
</evidence>
<evidence type="ECO:0000313" key="8">
    <source>
        <dbReference type="EMBL" id="RCI17190.1"/>
    </source>
</evidence>
<dbReference type="GO" id="GO:0016020">
    <property type="term" value="C:membrane"/>
    <property type="evidence" value="ECO:0007669"/>
    <property type="project" value="UniProtKB-SubCell"/>
</dbReference>
<evidence type="ECO:0000313" key="9">
    <source>
        <dbReference type="Proteomes" id="UP000253664"/>
    </source>
</evidence>
<feature type="transmembrane region" description="Helical" evidence="6">
    <location>
        <begin position="135"/>
        <end position="157"/>
    </location>
</feature>
<gene>
    <name evidence="8" type="ORF">L249_1844</name>
</gene>
<reference evidence="8 9" key="1">
    <citation type="journal article" date="2015" name="BMC Genomics">
        <title>Insights from the genome of Ophiocordyceps polyrhachis-furcata to pathogenicity and host specificity in insect fungi.</title>
        <authorList>
            <person name="Wichadakul D."/>
            <person name="Kobmoo N."/>
            <person name="Ingsriswang S."/>
            <person name="Tangphatsornruang S."/>
            <person name="Chantasingh D."/>
            <person name="Luangsa-ard J.J."/>
            <person name="Eurwilaichitr L."/>
        </authorList>
    </citation>
    <scope>NUCLEOTIDE SEQUENCE [LARGE SCALE GENOMIC DNA]</scope>
    <source>
        <strain evidence="8 9">BCC 54312</strain>
    </source>
</reference>
<evidence type="ECO:0000259" key="7">
    <source>
        <dbReference type="Pfam" id="PF20684"/>
    </source>
</evidence>
<dbReference type="AlphaFoldDB" id="A0A367LS54"/>
<dbReference type="OrthoDB" id="5329176at2759"/>
<comment type="subcellular location">
    <subcellularLocation>
        <location evidence="1">Membrane</location>
        <topology evidence="1">Multi-pass membrane protein</topology>
    </subcellularLocation>
</comment>
<feature type="transmembrane region" description="Helical" evidence="6">
    <location>
        <begin position="102"/>
        <end position="123"/>
    </location>
</feature>
<dbReference type="PANTHER" id="PTHR33048:SF47">
    <property type="entry name" value="INTEGRAL MEMBRANE PROTEIN-RELATED"/>
    <property type="match status" value="1"/>
</dbReference>
<comment type="similarity">
    <text evidence="5">Belongs to the SAT4 family.</text>
</comment>
<dbReference type="InterPro" id="IPR049326">
    <property type="entry name" value="Rhodopsin_dom_fungi"/>
</dbReference>
<dbReference type="InterPro" id="IPR052337">
    <property type="entry name" value="SAT4-like"/>
</dbReference>
<organism evidence="8 9">
    <name type="scientific">Ophiocordyceps polyrhachis-furcata BCC 54312</name>
    <dbReference type="NCBI Taxonomy" id="1330021"/>
    <lineage>
        <taxon>Eukaryota</taxon>
        <taxon>Fungi</taxon>
        <taxon>Dikarya</taxon>
        <taxon>Ascomycota</taxon>
        <taxon>Pezizomycotina</taxon>
        <taxon>Sordariomycetes</taxon>
        <taxon>Hypocreomycetidae</taxon>
        <taxon>Hypocreales</taxon>
        <taxon>Ophiocordycipitaceae</taxon>
        <taxon>Ophiocordyceps</taxon>
    </lineage>
</organism>
<evidence type="ECO:0000256" key="4">
    <source>
        <dbReference type="ARBA" id="ARBA00023136"/>
    </source>
</evidence>
<dbReference type="EMBL" id="LKCN02000001">
    <property type="protein sequence ID" value="RCI17190.1"/>
    <property type="molecule type" value="Genomic_DNA"/>
</dbReference>
<dbReference type="Proteomes" id="UP000253664">
    <property type="component" value="Unassembled WGS sequence"/>
</dbReference>
<feature type="transmembrane region" description="Helical" evidence="6">
    <location>
        <begin position="195"/>
        <end position="217"/>
    </location>
</feature>
<evidence type="ECO:0000256" key="1">
    <source>
        <dbReference type="ARBA" id="ARBA00004141"/>
    </source>
</evidence>
<comment type="caution">
    <text evidence="8">The sequence shown here is derived from an EMBL/GenBank/DDBJ whole genome shotgun (WGS) entry which is preliminary data.</text>
</comment>
<dbReference type="PANTHER" id="PTHR33048">
    <property type="entry name" value="PTH11-LIKE INTEGRAL MEMBRANE PROTEIN (AFU_ORTHOLOGUE AFUA_5G11245)"/>
    <property type="match status" value="1"/>
</dbReference>
<keyword evidence="4 6" id="KW-0472">Membrane</keyword>
<protein>
    <recommendedName>
        <fullName evidence="7">Rhodopsin domain-containing protein</fullName>
    </recommendedName>
</protein>
<evidence type="ECO:0000256" key="3">
    <source>
        <dbReference type="ARBA" id="ARBA00022989"/>
    </source>
</evidence>
<keyword evidence="3 6" id="KW-1133">Transmembrane helix</keyword>
<keyword evidence="9" id="KW-1185">Reference proteome</keyword>